<accession>B6UGB2</accession>
<dbReference type="AlphaFoldDB" id="B6UGB2"/>
<dbReference type="OrthoDB" id="681363at2759"/>
<dbReference type="GeneID" id="100278996"/>
<organism evidence="2">
    <name type="scientific">Zea mays</name>
    <name type="common">Maize</name>
    <dbReference type="NCBI Taxonomy" id="4577"/>
    <lineage>
        <taxon>Eukaryota</taxon>
        <taxon>Viridiplantae</taxon>
        <taxon>Streptophyta</taxon>
        <taxon>Embryophyta</taxon>
        <taxon>Tracheophyta</taxon>
        <taxon>Spermatophyta</taxon>
        <taxon>Magnoliopsida</taxon>
        <taxon>Liliopsida</taxon>
        <taxon>Poales</taxon>
        <taxon>Poaceae</taxon>
        <taxon>PACMAD clade</taxon>
        <taxon>Panicoideae</taxon>
        <taxon>Andropogonodae</taxon>
        <taxon>Andropogoneae</taxon>
        <taxon>Tripsacinae</taxon>
        <taxon>Zea</taxon>
    </lineage>
</organism>
<protein>
    <submittedName>
        <fullName evidence="2">Uncharacterized protein</fullName>
    </submittedName>
</protein>
<proteinExistence type="evidence at transcript level"/>
<dbReference type="EMBL" id="EU976277">
    <property type="protein sequence ID" value="ACG48395.1"/>
    <property type="molecule type" value="mRNA"/>
</dbReference>
<keyword evidence="1" id="KW-0732">Signal</keyword>
<feature type="chain" id="PRO_5002848149" evidence="1">
    <location>
        <begin position="29"/>
        <end position="142"/>
    </location>
</feature>
<dbReference type="KEGG" id="zma:100278996"/>
<feature type="signal peptide" evidence="1">
    <location>
        <begin position="1"/>
        <end position="28"/>
    </location>
</feature>
<evidence type="ECO:0000313" key="2">
    <source>
        <dbReference type="EMBL" id="ACG48395.1"/>
    </source>
</evidence>
<reference evidence="2" key="1">
    <citation type="journal article" date="2009" name="Plant Mol. Biol.">
        <title>Insights into corn genes derived from large-scale cDNA sequencing.</title>
        <authorList>
            <person name="Alexandrov N.N."/>
            <person name="Brover V.V."/>
            <person name="Freidin S."/>
            <person name="Troukhan M.E."/>
            <person name="Tatarinova T.V."/>
            <person name="Zhang H."/>
            <person name="Swaller T.J."/>
            <person name="Lu Y.P."/>
            <person name="Bouck J."/>
            <person name="Flavell R.B."/>
            <person name="Feldmann K.A."/>
        </authorList>
    </citation>
    <scope>NUCLEOTIDE SEQUENCE</scope>
</reference>
<name>B6UGB2_MAIZE</name>
<evidence type="ECO:0000256" key="1">
    <source>
        <dbReference type="SAM" id="SignalP"/>
    </source>
</evidence>
<sequence>MASDAAGAGATAAVAAAVLAILVVSSMGHPNKGPLCSECGSLCNTNCTAEAANSTTCRSYCDNDTTAAREDCERQVLQGCQAAYCSYGTCSRDCNLEAQNACLSIHDDYTDCQACKQGMFQSCFPTCQSNCNSTCVKKEHGC</sequence>